<name>A0A365H7G6_9ACTN</name>
<dbReference type="AlphaFoldDB" id="A0A365H7G6"/>
<feature type="coiled-coil region" evidence="1">
    <location>
        <begin position="1133"/>
        <end position="1160"/>
    </location>
</feature>
<protein>
    <submittedName>
        <fullName evidence="2">BREX system P-loop protein BrxC</fullName>
    </submittedName>
</protein>
<evidence type="ECO:0000256" key="1">
    <source>
        <dbReference type="SAM" id="Coils"/>
    </source>
</evidence>
<accession>A0A365H7G6</accession>
<organism evidence="2 3">
    <name type="scientific">Actinomadura craniellae</name>
    <dbReference type="NCBI Taxonomy" id="2231787"/>
    <lineage>
        <taxon>Bacteria</taxon>
        <taxon>Bacillati</taxon>
        <taxon>Actinomycetota</taxon>
        <taxon>Actinomycetes</taxon>
        <taxon>Streptosporangiales</taxon>
        <taxon>Thermomonosporaceae</taxon>
        <taxon>Actinomadura</taxon>
    </lineage>
</organism>
<dbReference type="OrthoDB" id="3201900at2"/>
<gene>
    <name evidence="2" type="primary">brxC</name>
    <name evidence="2" type="ORF">DPM19_09735</name>
</gene>
<evidence type="ECO:0000313" key="2">
    <source>
        <dbReference type="EMBL" id="RAY15021.1"/>
    </source>
</evidence>
<dbReference type="InterPro" id="IPR047679">
    <property type="entry name" value="BREX_BrxC"/>
</dbReference>
<sequence length="1205" mass="134176">MLIRDLFASDVTRDIPPVVYFHEQAPDKLAAEVSEYIVTGGWPEDHPNHRRVPQGIHEQYVRLLTGIATELGKPGGPELPNVWISGFYGSGKSSFAKLLGLSLDGVALPDGGSLAEAWLQRDTSPNSTELRAAWNGVRQHIDPLAVVFDIGSIARDGEHLHAAAVRQVQRRLGYCTEPLVADFELRLERDGEWSRFEEKAQKVLGKPWASVKENSLAEEDFSLVMSELYPDRYTDPMAWFTSRGGTHTRSESPEEAVAAIRDMLKFRRPGATLFLVIDEVSQYVLSYRDRVDRLRAFATAIGATLRGQAWLVALGQQKLDDEADDSFLVWAKDRFPPSLRVHLAPTNIRDVVHKRLLHKRTDAEESLRALFESNRPDLKLYAYGCESVTPEEFIEVYPMLPGQIDLVLQITTALRTRSARAQGDDQAIRGLLQLLGELFRGQRLADQQVGGLVTLDQIYEVQHTALDADVQASMARVLSQCTADTDRLLVRVAKAVALLELIQETQATDAKLVAQCLYDRVDRGNQVAAVTEALEELRRRNLLGYSEKHGYKLQSSAGEEWERERRDIPAPREALSEIVQAGLNYLLATPDRPQLQGRSFPWAGRFSDGRRADDVSLLDPRDDAAVRVDFRYLAIEERAESTWVTRSGEAALHDRLVWLSGDSEAVGECARELHRSRAMVKKYKSRRDSLNPARRLLLQQEENRAEDLDKRAKATIAAAWMAGRMYFRGRGISPSDHGATFAVALHQAATRVLPDLFPHFIPTQVQPSELLQLVEAELSGPSPKFLTGDLGILELDAGRYVPSCGGVVVRRIQEYIEAEGGSSGTALLARFGGPPYGYTANVVKACVAGLLRATKIRLQPEGRDEITAIRDAGVRDLFERDRDFRRATIFPAGQDDIGFQSRARICRFFEDRLESRIDREDDQIANAVVQHFPVLAQQLRDVQGRLSQLPGPPAEPAALGRLGDALEKCLRNCRQTRPTVQAVKNHLDALQDGVFILHLYRSELTADAIRAVKDAHQVLTHQADQLTEAGIKPTNVVVAATRVSTQLAAERPWFNIGALDEDLAGILACYRAERQRLLQWQERQAEAARGRVRARNGFSTLTADQAHSVLRPFTGAVTDTTVEAVAPPLTALADLFTVALQRAENQANDLLDEILSTGNRPLIARVDLQLRNREVATEADVQALVEEIKGRLLEQVRAGARVRLL</sequence>
<comment type="caution">
    <text evidence="2">The sequence shown here is derived from an EMBL/GenBank/DDBJ whole genome shotgun (WGS) entry which is preliminary data.</text>
</comment>
<reference evidence="2 3" key="1">
    <citation type="submission" date="2018-06" db="EMBL/GenBank/DDBJ databases">
        <title>Actinomadura craniellae sp. nov. isolated from marine sponge Craniella sp.</title>
        <authorList>
            <person name="Li L."/>
            <person name="Xu Q.H."/>
            <person name="Lin H.W."/>
            <person name="Lu Y.H."/>
        </authorList>
    </citation>
    <scope>NUCLEOTIDE SEQUENCE [LARGE SCALE GENOMIC DNA]</scope>
    <source>
        <strain evidence="2 3">LHW63021</strain>
    </source>
</reference>
<dbReference type="EMBL" id="QLYX01000004">
    <property type="protein sequence ID" value="RAY15021.1"/>
    <property type="molecule type" value="Genomic_DNA"/>
</dbReference>
<dbReference type="Proteomes" id="UP000251891">
    <property type="component" value="Unassembled WGS sequence"/>
</dbReference>
<evidence type="ECO:0000313" key="3">
    <source>
        <dbReference type="Proteomes" id="UP000251891"/>
    </source>
</evidence>
<proteinExistence type="predicted"/>
<keyword evidence="3" id="KW-1185">Reference proteome</keyword>
<keyword evidence="1" id="KW-0175">Coiled coil</keyword>
<dbReference type="RefSeq" id="WP_111865227.1">
    <property type="nucleotide sequence ID" value="NZ_QLYX01000004.1"/>
</dbReference>
<dbReference type="NCBIfam" id="NF033441">
    <property type="entry name" value="BREX_BrxC"/>
    <property type="match status" value="1"/>
</dbReference>